<keyword evidence="6" id="KW-0238">DNA-binding</keyword>
<keyword evidence="7" id="KW-0539">Nucleus</keyword>
<dbReference type="InterPro" id="IPR013087">
    <property type="entry name" value="Znf_C2H2_type"/>
</dbReference>
<dbReference type="GO" id="GO:0006357">
    <property type="term" value="P:regulation of transcription by RNA polymerase II"/>
    <property type="evidence" value="ECO:0000318"/>
    <property type="project" value="GO_Central"/>
</dbReference>
<organism evidence="10 11">
    <name type="scientific">Pristionchus pacificus</name>
    <name type="common">Parasitic nematode worm</name>
    <dbReference type="NCBI Taxonomy" id="54126"/>
    <lineage>
        <taxon>Eukaryota</taxon>
        <taxon>Metazoa</taxon>
        <taxon>Ecdysozoa</taxon>
        <taxon>Nematoda</taxon>
        <taxon>Chromadorea</taxon>
        <taxon>Rhabditida</taxon>
        <taxon>Rhabditina</taxon>
        <taxon>Diplogasteromorpha</taxon>
        <taxon>Diplogasteroidea</taxon>
        <taxon>Neodiplogasteridae</taxon>
        <taxon>Pristionchus</taxon>
    </lineage>
</organism>
<sequence length="424" mass="47723">MSALLPMDEIERWRAEARAISHEDNLGHLVVYLLELMQSVLVGGLQSETLHLKIRAVSVECEKIIANDQNRAERERRFLYGVTQSLCALLNTLAGGGEEGAEKASLQIALVPHVEKRQEEHAEQAVEISDSDSLVHDTTQIEEPQEEGVDVTSTLGKLEDFSPEQFQLKYAEIMNRKADDSGVGGDDSLLDETRESEDQQSANLSTILADSENSSSDGNALLAMAVFKGADNDSGTILPRKRARSSYFKKIEEAEEKRRRDEQDAINERNVIEKMENFLGETANPLQCRVCGVISRCVAEVKTHMRIHTGERPYACTECGSSYKESFHLKSHLRKSHGLNPYSCHCGEQFATRSEMVAHRDNEHKAEKGVFKCDKCPRSYMFNHGLNLHLREKHGVMPYPCECCGEGFPFRNDLVYHRMKVHGK</sequence>
<evidence type="ECO:0000256" key="8">
    <source>
        <dbReference type="SAM" id="Coils"/>
    </source>
</evidence>
<evidence type="ECO:0000256" key="7">
    <source>
        <dbReference type="ARBA" id="ARBA00023242"/>
    </source>
</evidence>
<name>A0A2A6BI91_PRIPA</name>
<keyword evidence="8" id="KW-0175">Coiled coil</keyword>
<proteinExistence type="predicted"/>
<dbReference type="SMART" id="SM00355">
    <property type="entry name" value="ZnF_C2H2"/>
    <property type="match status" value="5"/>
</dbReference>
<evidence type="ECO:0000256" key="4">
    <source>
        <dbReference type="ARBA" id="ARBA00022771"/>
    </source>
</evidence>
<dbReference type="Gene3D" id="3.30.160.60">
    <property type="entry name" value="Classic Zinc Finger"/>
    <property type="match status" value="3"/>
</dbReference>
<keyword evidence="4" id="KW-0863">Zinc-finger</keyword>
<dbReference type="InterPro" id="IPR050589">
    <property type="entry name" value="Ikaros_C2H2-ZF"/>
</dbReference>
<dbReference type="Pfam" id="PF00096">
    <property type="entry name" value="zf-C2H2"/>
    <property type="match status" value="1"/>
</dbReference>
<comment type="subcellular location">
    <subcellularLocation>
        <location evidence="1">Nucleus</location>
    </subcellularLocation>
</comment>
<dbReference type="PROSITE" id="PS50157">
    <property type="entry name" value="ZINC_FINGER_C2H2_2"/>
    <property type="match status" value="5"/>
</dbReference>
<dbReference type="GO" id="GO:0005634">
    <property type="term" value="C:nucleus"/>
    <property type="evidence" value="ECO:0007669"/>
    <property type="project" value="UniProtKB-SubCell"/>
</dbReference>
<gene>
    <name evidence="10" type="primary">WBGene00116790</name>
</gene>
<dbReference type="GO" id="GO:0008270">
    <property type="term" value="F:zinc ion binding"/>
    <property type="evidence" value="ECO:0007669"/>
    <property type="project" value="UniProtKB-KW"/>
</dbReference>
<evidence type="ECO:0000313" key="11">
    <source>
        <dbReference type="Proteomes" id="UP000005239"/>
    </source>
</evidence>
<dbReference type="PROSITE" id="PS00028">
    <property type="entry name" value="ZINC_FINGER_C2H2_1"/>
    <property type="match status" value="3"/>
</dbReference>
<feature type="region of interest" description="Disordered" evidence="9">
    <location>
        <begin position="178"/>
        <end position="203"/>
    </location>
</feature>
<dbReference type="EnsemblMetazoa" id="PPA27236.1">
    <property type="protein sequence ID" value="PPA27236.1"/>
    <property type="gene ID" value="WBGene00116790"/>
</dbReference>
<keyword evidence="11" id="KW-1185">Reference proteome</keyword>
<evidence type="ECO:0000256" key="1">
    <source>
        <dbReference type="ARBA" id="ARBA00004123"/>
    </source>
</evidence>
<evidence type="ECO:0000256" key="6">
    <source>
        <dbReference type="ARBA" id="ARBA00023125"/>
    </source>
</evidence>
<evidence type="ECO:0000256" key="5">
    <source>
        <dbReference type="ARBA" id="ARBA00022833"/>
    </source>
</evidence>
<accession>A0A8R1UGU2</accession>
<reference evidence="10" key="2">
    <citation type="submission" date="2022-06" db="UniProtKB">
        <authorList>
            <consortium name="EnsemblMetazoa"/>
        </authorList>
    </citation>
    <scope>IDENTIFICATION</scope>
    <source>
        <strain evidence="10">PS312</strain>
    </source>
</reference>
<evidence type="ECO:0000256" key="3">
    <source>
        <dbReference type="ARBA" id="ARBA00022737"/>
    </source>
</evidence>
<keyword evidence="5" id="KW-0862">Zinc</keyword>
<accession>A0A2A6BI91</accession>
<evidence type="ECO:0000256" key="2">
    <source>
        <dbReference type="ARBA" id="ARBA00022723"/>
    </source>
</evidence>
<dbReference type="OrthoDB" id="427030at2759"/>
<dbReference type="SUPFAM" id="SSF57667">
    <property type="entry name" value="beta-beta-alpha zinc fingers"/>
    <property type="match status" value="2"/>
</dbReference>
<evidence type="ECO:0000313" key="10">
    <source>
        <dbReference type="EnsemblMetazoa" id="PPA27236.1"/>
    </source>
</evidence>
<dbReference type="InterPro" id="IPR036236">
    <property type="entry name" value="Znf_C2H2_sf"/>
</dbReference>
<protein>
    <submittedName>
        <fullName evidence="10">Zinc finger protein</fullName>
    </submittedName>
</protein>
<reference evidence="11" key="1">
    <citation type="journal article" date="2008" name="Nat. Genet.">
        <title>The Pristionchus pacificus genome provides a unique perspective on nematode lifestyle and parasitism.</title>
        <authorList>
            <person name="Dieterich C."/>
            <person name="Clifton S.W."/>
            <person name="Schuster L.N."/>
            <person name="Chinwalla A."/>
            <person name="Delehaunty K."/>
            <person name="Dinkelacker I."/>
            <person name="Fulton L."/>
            <person name="Fulton R."/>
            <person name="Godfrey J."/>
            <person name="Minx P."/>
            <person name="Mitreva M."/>
            <person name="Roeseler W."/>
            <person name="Tian H."/>
            <person name="Witte H."/>
            <person name="Yang S.P."/>
            <person name="Wilson R.K."/>
            <person name="Sommer R.J."/>
        </authorList>
    </citation>
    <scope>NUCLEOTIDE SEQUENCE [LARGE SCALE GENOMIC DNA]</scope>
    <source>
        <strain evidence="11">PS312</strain>
    </source>
</reference>
<dbReference type="GO" id="GO:0005694">
    <property type="term" value="C:chromosome"/>
    <property type="evidence" value="ECO:0000318"/>
    <property type="project" value="GO_Central"/>
</dbReference>
<dbReference type="AlphaFoldDB" id="A0A2A6BI91"/>
<dbReference type="FunFam" id="3.30.160.60:FF:000624">
    <property type="entry name" value="zinc finger protein 697"/>
    <property type="match status" value="1"/>
</dbReference>
<dbReference type="GO" id="GO:0043035">
    <property type="term" value="F:chromatin insulator sequence binding"/>
    <property type="evidence" value="ECO:0000318"/>
    <property type="project" value="GO_Central"/>
</dbReference>
<keyword evidence="2" id="KW-0479">Metal-binding</keyword>
<dbReference type="PANTHER" id="PTHR24404">
    <property type="entry name" value="ZINC FINGER PROTEIN"/>
    <property type="match status" value="1"/>
</dbReference>
<keyword evidence="3" id="KW-0677">Repeat</keyword>
<dbReference type="PANTHER" id="PTHR24404:SF114">
    <property type="entry name" value="KLUMPFUSS, ISOFORM B-RELATED"/>
    <property type="match status" value="1"/>
</dbReference>
<dbReference type="Proteomes" id="UP000005239">
    <property type="component" value="Unassembled WGS sequence"/>
</dbReference>
<feature type="coiled-coil region" evidence="8">
    <location>
        <begin position="244"/>
        <end position="271"/>
    </location>
</feature>
<evidence type="ECO:0000256" key="9">
    <source>
        <dbReference type="SAM" id="MobiDB-lite"/>
    </source>
</evidence>